<evidence type="ECO:0000313" key="1">
    <source>
        <dbReference type="EMBL" id="OAA32498.1"/>
    </source>
</evidence>
<dbReference type="STRING" id="1453497.AT15_00015"/>
<proteinExistence type="predicted"/>
<accession>A0A182C848</accession>
<comment type="caution">
    <text evidence="1">The sequence shown here is derived from an EMBL/GenBank/DDBJ whole genome shotgun (WGS) entry which is preliminary data.</text>
</comment>
<dbReference type="Proteomes" id="UP000077339">
    <property type="component" value="Unassembled WGS sequence"/>
</dbReference>
<sequence length="100" mass="11845">MVIVFSCPLSIVTFFPNTMRLITEIDNTGFDFEKDEIRFSFPNTIEGFEIYIQLDETSRSDKEINNLYSSIHKFLNDLFEFVPNKKFQIKRMGNDWISLC</sequence>
<organism evidence="1 2">
    <name type="scientific">Kosmotoga arenicorallina S304</name>
    <dbReference type="NCBI Taxonomy" id="1453497"/>
    <lineage>
        <taxon>Bacteria</taxon>
        <taxon>Thermotogati</taxon>
        <taxon>Thermotogota</taxon>
        <taxon>Thermotogae</taxon>
        <taxon>Kosmotogales</taxon>
        <taxon>Kosmotogaceae</taxon>
        <taxon>Kosmotoga</taxon>
    </lineage>
</organism>
<dbReference type="AlphaFoldDB" id="A0A182C848"/>
<reference evidence="1 2" key="1">
    <citation type="submission" date="2014-02" db="EMBL/GenBank/DDBJ databases">
        <title>Kosmotoga genome sequencing.</title>
        <authorList>
            <person name="Pollo S.M."/>
            <person name="Charchuk R."/>
            <person name="Nesbo C.L."/>
        </authorList>
    </citation>
    <scope>NUCLEOTIDE SEQUENCE [LARGE SCALE GENOMIC DNA]</scope>
    <source>
        <strain evidence="1 2">S304</strain>
    </source>
</reference>
<keyword evidence="2" id="KW-1185">Reference proteome</keyword>
<dbReference type="EMBL" id="JFHK01000001">
    <property type="protein sequence ID" value="OAA32498.1"/>
    <property type="molecule type" value="Genomic_DNA"/>
</dbReference>
<gene>
    <name evidence="1" type="ORF">AT15_00015</name>
</gene>
<evidence type="ECO:0000313" key="2">
    <source>
        <dbReference type="Proteomes" id="UP000077339"/>
    </source>
</evidence>
<name>A0A182C848_9BACT</name>
<dbReference type="RefSeq" id="WP_068345098.1">
    <property type="nucleotide sequence ID" value="NZ_JFHK01000001.1"/>
</dbReference>
<dbReference type="PATRIC" id="fig|1453497.3.peg.3"/>
<protein>
    <submittedName>
        <fullName evidence="1">Uncharacterized protein</fullName>
    </submittedName>
</protein>